<dbReference type="CDD" id="cd06261">
    <property type="entry name" value="TM_PBP2"/>
    <property type="match status" value="1"/>
</dbReference>
<dbReference type="InterPro" id="IPR050901">
    <property type="entry name" value="BP-dep_ABC_trans_perm"/>
</dbReference>
<reference evidence="9" key="1">
    <citation type="submission" date="2022-08" db="EMBL/GenBank/DDBJ databases">
        <title>Chelativorans sichuanense sp. nov., a paraffin oil-degrading bacterium isolated from a mixture of oil-based drill cuttings and paddy soil.</title>
        <authorList>
            <person name="Yu J."/>
            <person name="Liu H."/>
            <person name="Chen Q."/>
        </authorList>
    </citation>
    <scope>NUCLEOTIDE SEQUENCE</scope>
    <source>
        <strain evidence="9">SCAU 2101</strain>
    </source>
</reference>
<dbReference type="PANTHER" id="PTHR32243">
    <property type="entry name" value="MALTOSE TRANSPORT SYSTEM PERMEASE-RELATED"/>
    <property type="match status" value="1"/>
</dbReference>
<dbReference type="InterPro" id="IPR000515">
    <property type="entry name" value="MetI-like"/>
</dbReference>
<dbReference type="GO" id="GO:0005886">
    <property type="term" value="C:plasma membrane"/>
    <property type="evidence" value="ECO:0007669"/>
    <property type="project" value="UniProtKB-SubCell"/>
</dbReference>
<keyword evidence="3" id="KW-1003">Cell membrane</keyword>
<organism evidence="9 10">
    <name type="scientific">Chelativorans petroleitrophicus</name>
    <dbReference type="NCBI Taxonomy" id="2975484"/>
    <lineage>
        <taxon>Bacteria</taxon>
        <taxon>Pseudomonadati</taxon>
        <taxon>Pseudomonadota</taxon>
        <taxon>Alphaproteobacteria</taxon>
        <taxon>Hyphomicrobiales</taxon>
        <taxon>Phyllobacteriaceae</taxon>
        <taxon>Chelativorans</taxon>
    </lineage>
</organism>
<accession>A0A9X2X951</accession>
<evidence type="ECO:0000256" key="5">
    <source>
        <dbReference type="ARBA" id="ARBA00022989"/>
    </source>
</evidence>
<dbReference type="InterPro" id="IPR035906">
    <property type="entry name" value="MetI-like_sf"/>
</dbReference>
<dbReference type="Gene3D" id="1.10.3720.10">
    <property type="entry name" value="MetI-like"/>
    <property type="match status" value="1"/>
</dbReference>
<dbReference type="Pfam" id="PF00528">
    <property type="entry name" value="BPD_transp_1"/>
    <property type="match status" value="1"/>
</dbReference>
<keyword evidence="5 7" id="KW-1133">Transmembrane helix</keyword>
<evidence type="ECO:0000256" key="6">
    <source>
        <dbReference type="ARBA" id="ARBA00023136"/>
    </source>
</evidence>
<dbReference type="GO" id="GO:0055085">
    <property type="term" value="P:transmembrane transport"/>
    <property type="evidence" value="ECO:0007669"/>
    <property type="project" value="InterPro"/>
</dbReference>
<feature type="transmembrane region" description="Helical" evidence="7">
    <location>
        <begin position="202"/>
        <end position="224"/>
    </location>
</feature>
<dbReference type="AlphaFoldDB" id="A0A9X2X951"/>
<feature type="transmembrane region" description="Helical" evidence="7">
    <location>
        <begin position="89"/>
        <end position="113"/>
    </location>
</feature>
<evidence type="ECO:0000313" key="10">
    <source>
        <dbReference type="Proteomes" id="UP001149009"/>
    </source>
</evidence>
<keyword evidence="4 7" id="KW-0812">Transmembrane</keyword>
<feature type="domain" description="ABC transmembrane type-1" evidence="8">
    <location>
        <begin position="90"/>
        <end position="281"/>
    </location>
</feature>
<feature type="transmembrane region" description="Helical" evidence="7">
    <location>
        <begin position="125"/>
        <end position="146"/>
    </location>
</feature>
<sequence length="296" mass="32145">MNSGTQNAVAGFPALKEEGGLKAPGLGKPLIFVGSVLVVLVCLFPFWWMALSSIKTLRELYTIPPIWWPESPTLGNYYKVLFESNIPRYFLNSVVISVGSTGLALVLAIFASYGFARFDFKGKPLLQACVLIGQLLPTAAIIVPLFVTLRVLGLVNTYWGLILVYMIITLPLSVWMLTSYFKAIPVELEEAAIIDGASRLGVLFRVTLPLSIPGIVAVIVYAFVTTWNEFIFALCFATDSSVKTLPIGLAEFSTEFNTDWGAVMAASVIMTLPIALLFLSMQRLFVGGLTAGATKG</sequence>
<evidence type="ECO:0000256" key="2">
    <source>
        <dbReference type="ARBA" id="ARBA00022448"/>
    </source>
</evidence>
<evidence type="ECO:0000313" key="9">
    <source>
        <dbReference type="EMBL" id="MCT8990451.1"/>
    </source>
</evidence>
<dbReference type="Proteomes" id="UP001149009">
    <property type="component" value="Unassembled WGS sequence"/>
</dbReference>
<evidence type="ECO:0000256" key="7">
    <source>
        <dbReference type="RuleBase" id="RU363032"/>
    </source>
</evidence>
<proteinExistence type="inferred from homology"/>
<dbReference type="PANTHER" id="PTHR32243:SF18">
    <property type="entry name" value="INNER MEMBRANE ABC TRANSPORTER PERMEASE PROTEIN YCJP"/>
    <property type="match status" value="1"/>
</dbReference>
<evidence type="ECO:0000256" key="1">
    <source>
        <dbReference type="ARBA" id="ARBA00004651"/>
    </source>
</evidence>
<evidence type="ECO:0000256" key="4">
    <source>
        <dbReference type="ARBA" id="ARBA00022692"/>
    </source>
</evidence>
<keyword evidence="2 7" id="KW-0813">Transport</keyword>
<dbReference type="PROSITE" id="PS50928">
    <property type="entry name" value="ABC_TM1"/>
    <property type="match status" value="1"/>
</dbReference>
<feature type="transmembrane region" description="Helical" evidence="7">
    <location>
        <begin position="158"/>
        <end position="181"/>
    </location>
</feature>
<protein>
    <submittedName>
        <fullName evidence="9">Carbohydrate ABC transporter permease</fullName>
    </submittedName>
</protein>
<keyword evidence="6 7" id="KW-0472">Membrane</keyword>
<dbReference type="RefSeq" id="WP_261515326.1">
    <property type="nucleotide sequence ID" value="NZ_JAODNV010000009.1"/>
</dbReference>
<feature type="transmembrane region" description="Helical" evidence="7">
    <location>
        <begin position="260"/>
        <end position="279"/>
    </location>
</feature>
<comment type="caution">
    <text evidence="9">The sequence shown here is derived from an EMBL/GenBank/DDBJ whole genome shotgun (WGS) entry which is preliminary data.</text>
</comment>
<evidence type="ECO:0000256" key="3">
    <source>
        <dbReference type="ARBA" id="ARBA00022475"/>
    </source>
</evidence>
<dbReference type="EMBL" id="JAODNV010000009">
    <property type="protein sequence ID" value="MCT8990451.1"/>
    <property type="molecule type" value="Genomic_DNA"/>
</dbReference>
<dbReference type="SUPFAM" id="SSF161098">
    <property type="entry name" value="MetI-like"/>
    <property type="match status" value="1"/>
</dbReference>
<feature type="transmembrane region" description="Helical" evidence="7">
    <location>
        <begin position="30"/>
        <end position="50"/>
    </location>
</feature>
<keyword evidence="10" id="KW-1185">Reference proteome</keyword>
<comment type="subcellular location">
    <subcellularLocation>
        <location evidence="1 7">Cell membrane</location>
        <topology evidence="1 7">Multi-pass membrane protein</topology>
    </subcellularLocation>
</comment>
<gene>
    <name evidence="9" type="ORF">NYR54_09130</name>
</gene>
<evidence type="ECO:0000259" key="8">
    <source>
        <dbReference type="PROSITE" id="PS50928"/>
    </source>
</evidence>
<comment type="similarity">
    <text evidence="7">Belongs to the binding-protein-dependent transport system permease family.</text>
</comment>
<name>A0A9X2X951_9HYPH</name>